<evidence type="ECO:0000313" key="2">
    <source>
        <dbReference type="Proteomes" id="UP000598820"/>
    </source>
</evidence>
<evidence type="ECO:0000313" key="1">
    <source>
        <dbReference type="EMBL" id="MBD2699416.1"/>
    </source>
</evidence>
<organism evidence="1 2">
    <name type="scientific">Spirosoma profusum</name>
    <dbReference type="NCBI Taxonomy" id="2771354"/>
    <lineage>
        <taxon>Bacteria</taxon>
        <taxon>Pseudomonadati</taxon>
        <taxon>Bacteroidota</taxon>
        <taxon>Cytophagia</taxon>
        <taxon>Cytophagales</taxon>
        <taxon>Cytophagaceae</taxon>
        <taxon>Spirosoma</taxon>
    </lineage>
</organism>
<dbReference type="PANTHER" id="PTHR34301:SF8">
    <property type="entry name" value="ATPASE DOMAIN-CONTAINING PROTEIN"/>
    <property type="match status" value="1"/>
</dbReference>
<dbReference type="AlphaFoldDB" id="A0A927AQ10"/>
<keyword evidence="2" id="KW-1185">Reference proteome</keyword>
<name>A0A927AQ10_9BACT</name>
<dbReference type="PANTHER" id="PTHR34301">
    <property type="entry name" value="DNA-BINDING PROTEIN-RELATED"/>
    <property type="match status" value="1"/>
</dbReference>
<proteinExistence type="predicted"/>
<dbReference type="GO" id="GO:0005524">
    <property type="term" value="F:ATP binding"/>
    <property type="evidence" value="ECO:0007669"/>
    <property type="project" value="UniProtKB-KW"/>
</dbReference>
<gene>
    <name evidence="1" type="ORF">IC229_02120</name>
</gene>
<keyword evidence="1" id="KW-0547">Nucleotide-binding</keyword>
<comment type="caution">
    <text evidence="1">The sequence shown here is derived from an EMBL/GenBank/DDBJ whole genome shotgun (WGS) entry which is preliminary data.</text>
</comment>
<dbReference type="InterPro" id="IPR027417">
    <property type="entry name" value="P-loop_NTPase"/>
</dbReference>
<reference evidence="1" key="1">
    <citation type="submission" date="2020-09" db="EMBL/GenBank/DDBJ databases">
        <authorList>
            <person name="Kim M.K."/>
        </authorList>
    </citation>
    <scope>NUCLEOTIDE SEQUENCE</scope>
    <source>
        <strain evidence="1">BT702</strain>
    </source>
</reference>
<sequence length="394" mass="45861">MRNIIGQAVSGNDFFERPQIVRKIRRALRAFNWVYLSAPRRVGKTSIMNHLQENPEADQQYVYAITQSIDSVDGFYKELAKQVIDSPAFRTMLKVTDTLKKVASALLQRINLKVSVPFLDLSLDKGEPINFQTDFEKMLEELDLDGGKLIIMVDEFTETIDNIMLKHGKQEARRFLQLFRELTHNRKLTSKVQFLLTGSICLQPLVKKLEVSDLVNQLQYIDVPSLTEDEACSLFRQLIGPEDIQIDEDTIRFTLQKIDWLMPFHVQLLVQEIIDVFESSGNPIDQAKAEQAYQQIFHQRNKIYFEQYYERLKKRLEPGAEYQFVHDVLNRATEESPLEKSVVHDLAVKYGITDNYKATVESLEYEGYLHQTADGTAYRFNSSILKNWWKKYVC</sequence>
<protein>
    <submittedName>
        <fullName evidence="1">ATP-binding protein</fullName>
    </submittedName>
</protein>
<dbReference type="EMBL" id="JACWZY010000001">
    <property type="protein sequence ID" value="MBD2699416.1"/>
    <property type="molecule type" value="Genomic_DNA"/>
</dbReference>
<keyword evidence="1" id="KW-0067">ATP-binding</keyword>
<accession>A0A927AQ10</accession>
<dbReference type="Proteomes" id="UP000598820">
    <property type="component" value="Unassembled WGS sequence"/>
</dbReference>
<dbReference type="Gene3D" id="3.40.50.300">
    <property type="entry name" value="P-loop containing nucleotide triphosphate hydrolases"/>
    <property type="match status" value="1"/>
</dbReference>
<dbReference type="SUPFAM" id="SSF52540">
    <property type="entry name" value="P-loop containing nucleoside triphosphate hydrolases"/>
    <property type="match status" value="1"/>
</dbReference>